<evidence type="ECO:0000313" key="1">
    <source>
        <dbReference type="EMBL" id="OAA44212.1"/>
    </source>
</evidence>
<protein>
    <submittedName>
        <fullName evidence="1">Uncharacterized protein</fullName>
    </submittedName>
</protein>
<name>A0A167ENT8_METRR</name>
<dbReference type="AlphaFoldDB" id="A0A167ENT8"/>
<reference evidence="1 2" key="1">
    <citation type="journal article" date="2016" name="Genome Biol. Evol.">
        <title>Divergent and convergent evolution of fungal pathogenicity.</title>
        <authorList>
            <person name="Shang Y."/>
            <person name="Xiao G."/>
            <person name="Zheng P."/>
            <person name="Cen K."/>
            <person name="Zhan S."/>
            <person name="Wang C."/>
        </authorList>
    </citation>
    <scope>NUCLEOTIDE SEQUENCE [LARGE SCALE GENOMIC DNA]</scope>
    <source>
        <strain evidence="1 2">RCEF 4871</strain>
    </source>
</reference>
<dbReference type="EMBL" id="AZHC01000010">
    <property type="protein sequence ID" value="OAA44212.1"/>
    <property type="molecule type" value="Genomic_DNA"/>
</dbReference>
<comment type="caution">
    <text evidence="1">The sequence shown here is derived from an EMBL/GenBank/DDBJ whole genome shotgun (WGS) entry which is preliminary data.</text>
</comment>
<keyword evidence="2" id="KW-1185">Reference proteome</keyword>
<gene>
    <name evidence="1" type="ORF">NOR_03940</name>
</gene>
<proteinExistence type="predicted"/>
<accession>A0A167ENT8</accession>
<sequence length="600" mass="66174">MTDSLSTEASLQKSKVRIVTTVGGTIARERQGAEQLRAEARLIRQAIATAQSELDHANYTARNASLRDWCARGELAASRLTNEAASATWQQSAVEAPDQKMAKTGYGVVTIERYKQLASGDYEPTESEYAKTLDVLGPFCAGQIPVYEDVDPADNITGRLVAAVWNWESEARQRVDMIRPLKLEGLQANSAMMSRQAWMSVARTGTRSLFVGFLAWTCPSGNVSCCEVLGRSLMGTIMADYIGAVDGEMAYGLQPWVDDVGSALARLAATAPGELYALALSYATIAGAKHTVAEKTGGHEKPYNGSGDADDDDDDDDDDLLWAVRWTDGAGTPCLRHYRRAWQARWSGEKNFERFSWAFPSVFVFNDLCDALADVKVGEAMNSVLWTAEARNRGATGALGRVYGDFVMAMESLVMAKESRRNHEQLASCVRAFCVGAIMYDALPRYCGATEKTRIAESDGMPDVVAIVVRGPGGLSRSWKHRARRVVTWPEFTGIAGSAREQLRQYVAADTIRHVDGELAILRSAYMGRQARVVQRVMFELYTCGCELLKTEGELTVTWVLAEIFYCWHVECCALTRWVQHVDRVLEIGSYCPVTLHKLI</sequence>
<evidence type="ECO:0000313" key="2">
    <source>
        <dbReference type="Proteomes" id="UP000243498"/>
    </source>
</evidence>
<organism evidence="1 2">
    <name type="scientific">Metarhizium rileyi (strain RCEF 4871)</name>
    <name type="common">Nomuraea rileyi</name>
    <dbReference type="NCBI Taxonomy" id="1649241"/>
    <lineage>
        <taxon>Eukaryota</taxon>
        <taxon>Fungi</taxon>
        <taxon>Dikarya</taxon>
        <taxon>Ascomycota</taxon>
        <taxon>Pezizomycotina</taxon>
        <taxon>Sordariomycetes</taxon>
        <taxon>Hypocreomycetidae</taxon>
        <taxon>Hypocreales</taxon>
        <taxon>Clavicipitaceae</taxon>
        <taxon>Metarhizium</taxon>
    </lineage>
</organism>
<dbReference type="Proteomes" id="UP000243498">
    <property type="component" value="Unassembled WGS sequence"/>
</dbReference>